<evidence type="ECO:0000313" key="1">
    <source>
        <dbReference type="EMBL" id="SHE39485.1"/>
    </source>
</evidence>
<dbReference type="Pfam" id="PF13715">
    <property type="entry name" value="CarbopepD_reg_2"/>
    <property type="match status" value="1"/>
</dbReference>
<dbReference type="Gene3D" id="2.60.40.1120">
    <property type="entry name" value="Carboxypeptidase-like, regulatory domain"/>
    <property type="match status" value="1"/>
</dbReference>
<dbReference type="InterPro" id="IPR043741">
    <property type="entry name" value="DUF5686"/>
</dbReference>
<gene>
    <name evidence="1" type="ORF">SAMN02745131_00345</name>
</gene>
<dbReference type="Proteomes" id="UP000184048">
    <property type="component" value="Unassembled WGS sequence"/>
</dbReference>
<dbReference type="SUPFAM" id="SSF49464">
    <property type="entry name" value="Carboxypeptidase regulatory domain-like"/>
    <property type="match status" value="1"/>
</dbReference>
<proteinExistence type="predicted"/>
<dbReference type="AlphaFoldDB" id="A0A1M4T521"/>
<organism evidence="1 2">
    <name type="scientific">Flavisolibacter ginsengisoli DSM 18119</name>
    <dbReference type="NCBI Taxonomy" id="1121884"/>
    <lineage>
        <taxon>Bacteria</taxon>
        <taxon>Pseudomonadati</taxon>
        <taxon>Bacteroidota</taxon>
        <taxon>Chitinophagia</taxon>
        <taxon>Chitinophagales</taxon>
        <taxon>Chitinophagaceae</taxon>
        <taxon>Flavisolibacter</taxon>
    </lineage>
</organism>
<dbReference type="OrthoDB" id="983143at2"/>
<dbReference type="Pfam" id="PF18939">
    <property type="entry name" value="DUF5686"/>
    <property type="match status" value="1"/>
</dbReference>
<keyword evidence="2" id="KW-1185">Reference proteome</keyword>
<dbReference type="STRING" id="1121884.SAMN02745131_00345"/>
<reference evidence="1 2" key="1">
    <citation type="submission" date="2016-11" db="EMBL/GenBank/DDBJ databases">
        <authorList>
            <person name="Jaros S."/>
            <person name="Januszkiewicz K."/>
            <person name="Wedrychowicz H."/>
        </authorList>
    </citation>
    <scope>NUCLEOTIDE SEQUENCE [LARGE SCALE GENOMIC DNA]</scope>
    <source>
        <strain evidence="1 2">DSM 18119</strain>
    </source>
</reference>
<protein>
    <submittedName>
        <fullName evidence="1">CarboxypepD_reg-like domain-containing protein</fullName>
    </submittedName>
</protein>
<accession>A0A1M4T521</accession>
<name>A0A1M4T521_9BACT</name>
<evidence type="ECO:0000313" key="2">
    <source>
        <dbReference type="Proteomes" id="UP000184048"/>
    </source>
</evidence>
<dbReference type="InterPro" id="IPR008969">
    <property type="entry name" value="CarboxyPept-like_regulatory"/>
</dbReference>
<sequence>MLKAFGNYYYTFKAKSYYRILIGKHPYMYKNLYLSIFLLLITSTLFSQTTFRISGKVTNNKLEPLAFVSIQLKQSQAGTITKEDGTYSLTVDEGTYDLMVSMVGYKQQNLKLTLNKDYVQNIIMEEDDTKNMEDIVIKVKIRDRSEEIVKNTIRQKDQIEAAAGPYSVRMYIKAIQQDSSLGKKERAKIDSSLFHSSNADLNGMAMTEVLLQLDHESDQHIKEERLGVKSSGEAADNLFYLSATAGDFNFYNNLVKVPTISETPFLSPISYSGLLAYKFKMLKIEKRDGKRIYTISVKPRQISNATVEGEMTIQDSTWALLHTRFVFPSYHLPEYDFFEVEQNYDFVHDTAWMLKDQRFSYYTKSKKTRLSGQTLVTYSDYELNKKFDRKHFGVEVSATAQEAYEKDSSFWETVRTVPLSEKEIRFIRYRDSIFRVTHTEAYLDSIEKANNKITWKKIGLFGQTLIDRKKERTWMIPPIISLYEPFQFGGARAHLGFYYFKRYTSRKDLTLYSDLSYGFRNKDINGSIKLTRMYNPFNRGYYMFEVNRNFDRIFQGDAWINQIKRSSYFLNNYFAVGHGLEIANGLFLYTEGDIALRRSVRGYRTNDRLDSLLKGILDNNQPVYFDPYNAVYGLVTLKYTPKQRYVREPREKIILGSKWPTLFVTFRRAFPGPFNSIADFDYLEFGLEQKISLGLLGTTRYTTRTATYLNQKNLRLLDYSYQRQGDPFLFMNPDEAFQALDSTFPLFKRFYNGHLVHEFNGALINKIPLLKKLQLREIVGGGFLIAPERDLRYGELFAGIERVFKWPFNPLTKFKLGVYVVTSAANQFKNPVQFKVGFTTWDKRRNKWN</sequence>
<dbReference type="EMBL" id="FQUU01000001">
    <property type="protein sequence ID" value="SHE39485.1"/>
    <property type="molecule type" value="Genomic_DNA"/>
</dbReference>